<protein>
    <submittedName>
        <fullName evidence="4">Rhodanese domain-containing protein</fullName>
    </submittedName>
</protein>
<feature type="compositionally biased region" description="Basic and acidic residues" evidence="1">
    <location>
        <begin position="25"/>
        <end position="34"/>
    </location>
</feature>
<dbReference type="PROSITE" id="PS00380">
    <property type="entry name" value="RHODANESE_1"/>
    <property type="match status" value="1"/>
</dbReference>
<feature type="chain" id="PRO_5002945325" evidence="2">
    <location>
        <begin position="20"/>
        <end position="176"/>
    </location>
</feature>
<evidence type="ECO:0000313" key="5">
    <source>
        <dbReference type="Proteomes" id="UP000004386"/>
    </source>
</evidence>
<dbReference type="EMBL" id="ACQA01000001">
    <property type="protein sequence ID" value="EEQ96602.1"/>
    <property type="molecule type" value="Genomic_DNA"/>
</dbReference>
<dbReference type="CDD" id="cd01521">
    <property type="entry name" value="RHOD_PspE2"/>
    <property type="match status" value="1"/>
</dbReference>
<dbReference type="SUPFAM" id="SSF52821">
    <property type="entry name" value="Rhodanese/Cell cycle control phosphatase"/>
    <property type="match status" value="1"/>
</dbReference>
<sequence length="176" mass="18658">MCGLSLSLRILSISPIASALANRRNLPEENRRSSMDSAAKTGERSAVTAIPPAPSGVAREHFAAEFTFETDCSDVHDALSKGADFVLLDVRSPALFAEGHIPGAINLPHGKIIASKMAEWPQDTVFVTYCAGPHCNGAARGALRLANLDRPVKIMAGGLTGWMDEGFELTKGEAGR</sequence>
<dbReference type="InterPro" id="IPR001763">
    <property type="entry name" value="Rhodanese-like_dom"/>
</dbReference>
<keyword evidence="2" id="KW-0732">Signal</keyword>
<dbReference type="InterPro" id="IPR036873">
    <property type="entry name" value="Rhodanese-like_dom_sf"/>
</dbReference>
<dbReference type="PROSITE" id="PS50206">
    <property type="entry name" value="RHODANESE_3"/>
    <property type="match status" value="1"/>
</dbReference>
<evidence type="ECO:0000256" key="2">
    <source>
        <dbReference type="SAM" id="SignalP"/>
    </source>
</evidence>
<dbReference type="HOGENOM" id="CLU_089574_4_1_5"/>
<dbReference type="InterPro" id="IPR001307">
    <property type="entry name" value="Thiosulphate_STrfase_CS"/>
</dbReference>
<feature type="region of interest" description="Disordered" evidence="1">
    <location>
        <begin position="25"/>
        <end position="53"/>
    </location>
</feature>
<dbReference type="InterPro" id="IPR050229">
    <property type="entry name" value="GlpE_sulfurtransferase"/>
</dbReference>
<accession>C4WHT6</accession>
<comment type="caution">
    <text evidence="4">The sequence shown here is derived from an EMBL/GenBank/DDBJ whole genome shotgun (WGS) entry which is preliminary data.</text>
</comment>
<dbReference type="Proteomes" id="UP000004386">
    <property type="component" value="Unassembled WGS sequence"/>
</dbReference>
<gene>
    <name evidence="4" type="ORF">OINT_1002050</name>
</gene>
<dbReference type="AlphaFoldDB" id="C4WHT6"/>
<dbReference type="Gene3D" id="3.40.250.10">
    <property type="entry name" value="Rhodanese-like domain"/>
    <property type="match status" value="1"/>
</dbReference>
<evidence type="ECO:0000313" key="4">
    <source>
        <dbReference type="EMBL" id="EEQ96602.1"/>
    </source>
</evidence>
<name>C4WHT6_9HYPH</name>
<dbReference type="Pfam" id="PF00581">
    <property type="entry name" value="Rhodanese"/>
    <property type="match status" value="1"/>
</dbReference>
<proteinExistence type="predicted"/>
<dbReference type="SMART" id="SM00450">
    <property type="entry name" value="RHOD"/>
    <property type="match status" value="1"/>
</dbReference>
<evidence type="ECO:0000259" key="3">
    <source>
        <dbReference type="PROSITE" id="PS50206"/>
    </source>
</evidence>
<feature type="domain" description="Rhodanese" evidence="3">
    <location>
        <begin position="81"/>
        <end position="171"/>
    </location>
</feature>
<dbReference type="PANTHER" id="PTHR43031:SF1">
    <property type="entry name" value="PYRIDINE NUCLEOTIDE-DISULPHIDE OXIDOREDUCTASE"/>
    <property type="match status" value="1"/>
</dbReference>
<dbReference type="GO" id="GO:0004792">
    <property type="term" value="F:thiosulfate-cyanide sulfurtransferase activity"/>
    <property type="evidence" value="ECO:0007669"/>
    <property type="project" value="InterPro"/>
</dbReference>
<feature type="signal peptide" evidence="2">
    <location>
        <begin position="1"/>
        <end position="19"/>
    </location>
</feature>
<organism evidence="4 5">
    <name type="scientific">Brucella intermedia LMG 3301</name>
    <dbReference type="NCBI Taxonomy" id="641118"/>
    <lineage>
        <taxon>Bacteria</taxon>
        <taxon>Pseudomonadati</taxon>
        <taxon>Pseudomonadota</taxon>
        <taxon>Alphaproteobacteria</taxon>
        <taxon>Hyphomicrobiales</taxon>
        <taxon>Brucellaceae</taxon>
        <taxon>Brucella/Ochrobactrum group</taxon>
        <taxon>Brucella</taxon>
    </lineage>
</organism>
<reference evidence="4 5" key="1">
    <citation type="submission" date="2009-05" db="EMBL/GenBank/DDBJ databases">
        <authorList>
            <person name="Setubal J.C."/>
            <person name="Boyle S."/>
            <person name="Crasta O.R."/>
            <person name="Gillespie J.J."/>
            <person name="Kenyon R.W."/>
            <person name="Lu J."/>
            <person name="Mane S."/>
            <person name="Nagrani S."/>
            <person name="Shallom J.M."/>
            <person name="Shallom S."/>
            <person name="Shukla M."/>
            <person name="Snyder E.E."/>
            <person name="Sobral B.W."/>
            <person name="Wattam A.R."/>
            <person name="Will R."/>
            <person name="Williams K."/>
            <person name="Yoo H."/>
            <person name="Munk C."/>
            <person name="Tapia R."/>
            <person name="Green L."/>
            <person name="Rogers Y."/>
            <person name="Detter J.C."/>
            <person name="Bruce D."/>
            <person name="Brettin T.S."/>
            <person name="Tsolis R."/>
        </authorList>
    </citation>
    <scope>NUCLEOTIDE SEQUENCE [LARGE SCALE GENOMIC DNA]</scope>
    <source>
        <strain evidence="4 5">LMG 3301</strain>
    </source>
</reference>
<dbReference type="PANTHER" id="PTHR43031">
    <property type="entry name" value="FAD-DEPENDENT OXIDOREDUCTASE"/>
    <property type="match status" value="1"/>
</dbReference>
<evidence type="ECO:0000256" key="1">
    <source>
        <dbReference type="SAM" id="MobiDB-lite"/>
    </source>
</evidence>